<dbReference type="RefSeq" id="WP_160171990.1">
    <property type="nucleotide sequence ID" value="NZ_BHZF01000001.1"/>
</dbReference>
<dbReference type="Proteomes" id="UP000253517">
    <property type="component" value="Unassembled WGS sequence"/>
</dbReference>
<organism evidence="1 2">
    <name type="scientific">Schleiferia thermophila</name>
    <dbReference type="NCBI Taxonomy" id="884107"/>
    <lineage>
        <taxon>Bacteria</taxon>
        <taxon>Pseudomonadati</taxon>
        <taxon>Bacteroidota</taxon>
        <taxon>Flavobacteriia</taxon>
        <taxon>Flavobacteriales</taxon>
        <taxon>Schleiferiaceae</taxon>
        <taxon>Schleiferia</taxon>
    </lineage>
</organism>
<proteinExistence type="predicted"/>
<gene>
    <name evidence="1" type="ORF">DES35_1015</name>
</gene>
<evidence type="ECO:0000313" key="1">
    <source>
        <dbReference type="EMBL" id="RCX04735.1"/>
    </source>
</evidence>
<comment type="caution">
    <text evidence="1">The sequence shown here is derived from an EMBL/GenBank/DDBJ whole genome shotgun (WGS) entry which is preliminary data.</text>
</comment>
<name>A0A369A6E2_9FLAO</name>
<reference evidence="1 2" key="1">
    <citation type="submission" date="2018-07" db="EMBL/GenBank/DDBJ databases">
        <title>Genomic Encyclopedia of Type Strains, Phase IV (KMG-IV): sequencing the most valuable type-strain genomes for metagenomic binning, comparative biology and taxonomic classification.</title>
        <authorList>
            <person name="Goeker M."/>
        </authorList>
    </citation>
    <scope>NUCLEOTIDE SEQUENCE [LARGE SCALE GENOMIC DNA]</scope>
    <source>
        <strain evidence="1 2">DSM 21410</strain>
    </source>
</reference>
<protein>
    <submittedName>
        <fullName evidence="1">Uncharacterized protein</fullName>
    </submittedName>
</protein>
<keyword evidence="2" id="KW-1185">Reference proteome</keyword>
<dbReference type="AlphaFoldDB" id="A0A369A6E2"/>
<evidence type="ECO:0000313" key="2">
    <source>
        <dbReference type="Proteomes" id="UP000253517"/>
    </source>
</evidence>
<accession>A0A369A6E2</accession>
<dbReference type="EMBL" id="QPJS01000001">
    <property type="protein sequence ID" value="RCX04735.1"/>
    <property type="molecule type" value="Genomic_DNA"/>
</dbReference>
<sequence>MLEWPEYPTLKILTNVAIRMKIFEQQIVENTDIDNGHNGIISRTYQEQLKTTD</sequence>